<dbReference type="InterPro" id="IPR014963">
    <property type="entry name" value="UPF0302_N"/>
</dbReference>
<dbReference type="InterPro" id="IPR014957">
    <property type="entry name" value="IDEAL_dom"/>
</dbReference>
<sequence>MGNSVTVSEKKEFLDWFLNHYELQNKGAAFLLRFLSSDEKLLQKVHFVENVRLLRKCLIISTKCSKMPSFRFIKNKRMDSDVETAFFDIKFSPNEDIYIGLYFKDQNSCPEYAAVLEGNPMEKQDLVQDKLLGLFAEILLDHAVLDFKQKQLYKQIDEALAAGDREAFLQLSEQWREILELKK</sequence>
<dbReference type="InterPro" id="IPR011188">
    <property type="entry name" value="UPF0302"/>
</dbReference>
<dbReference type="InterPro" id="IPR038091">
    <property type="entry name" value="UPF0302_N_sf"/>
</dbReference>
<organism evidence="2 3">
    <name type="scientific">Thermoflavimicrobium daqui</name>
    <dbReference type="NCBI Taxonomy" id="2137476"/>
    <lineage>
        <taxon>Bacteria</taxon>
        <taxon>Bacillati</taxon>
        <taxon>Bacillota</taxon>
        <taxon>Bacilli</taxon>
        <taxon>Bacillales</taxon>
        <taxon>Thermoactinomycetaceae</taxon>
        <taxon>Thermoflavimicrobium</taxon>
    </lineage>
</organism>
<dbReference type="EMBL" id="QJKK01000019">
    <property type="protein sequence ID" value="RAL21073.1"/>
    <property type="molecule type" value="Genomic_DNA"/>
</dbReference>
<dbReference type="AlphaFoldDB" id="A0A364K0N9"/>
<accession>A0A364K0N9</accession>
<dbReference type="PIRSF" id="PIRSF007165">
    <property type="entry name" value="UCP007165"/>
    <property type="match status" value="1"/>
</dbReference>
<reference evidence="2 3" key="1">
    <citation type="submission" date="2018-06" db="EMBL/GenBank/DDBJ databases">
        <title>Thermoflavimicrobium daqus sp. nov., a thermophilic microbe isolated from Moutai-flavour Daqu.</title>
        <authorList>
            <person name="Wang X."/>
            <person name="Zhou H."/>
        </authorList>
    </citation>
    <scope>NUCLEOTIDE SEQUENCE [LARGE SCALE GENOMIC DNA]</scope>
    <source>
        <strain evidence="2 3">FBKL4.011</strain>
    </source>
</reference>
<dbReference type="RefSeq" id="WP_113660321.1">
    <property type="nucleotide sequence ID" value="NZ_KZ845681.1"/>
</dbReference>
<dbReference type="Pfam" id="PF08864">
    <property type="entry name" value="UPF0302"/>
    <property type="match status" value="1"/>
</dbReference>
<feature type="domain" description="IDEAL" evidence="1">
    <location>
        <begin position="139"/>
        <end position="175"/>
    </location>
</feature>
<dbReference type="Proteomes" id="UP000251213">
    <property type="component" value="Unassembled WGS sequence"/>
</dbReference>
<evidence type="ECO:0000313" key="3">
    <source>
        <dbReference type="Proteomes" id="UP000251213"/>
    </source>
</evidence>
<gene>
    <name evidence="2" type="ORF">DL897_17045</name>
</gene>
<comment type="caution">
    <text evidence="2">The sequence shown here is derived from an EMBL/GenBank/DDBJ whole genome shotgun (WGS) entry which is preliminary data.</text>
</comment>
<reference evidence="2 3" key="2">
    <citation type="submission" date="2018-06" db="EMBL/GenBank/DDBJ databases">
        <authorList>
            <person name="Zhirakovskaya E."/>
        </authorList>
    </citation>
    <scope>NUCLEOTIDE SEQUENCE [LARGE SCALE GENOMIC DNA]</scope>
    <source>
        <strain evidence="2 3">FBKL4.011</strain>
    </source>
</reference>
<dbReference type="Gene3D" id="4.10.810.10">
    <property type="entry name" value="Virus Scaffolding Protein, Chain A"/>
    <property type="match status" value="1"/>
</dbReference>
<dbReference type="Gene3D" id="3.40.1530.30">
    <property type="entry name" value="Uncharacterised family UPF0302, N-terminal domain"/>
    <property type="match status" value="1"/>
</dbReference>
<proteinExistence type="predicted"/>
<dbReference type="OrthoDB" id="2155814at2"/>
<evidence type="ECO:0000313" key="2">
    <source>
        <dbReference type="EMBL" id="RAL21073.1"/>
    </source>
</evidence>
<evidence type="ECO:0000259" key="1">
    <source>
        <dbReference type="SMART" id="SM00914"/>
    </source>
</evidence>
<dbReference type="Pfam" id="PF08858">
    <property type="entry name" value="IDEAL"/>
    <property type="match status" value="1"/>
</dbReference>
<dbReference type="SMART" id="SM00914">
    <property type="entry name" value="IDEAL"/>
    <property type="match status" value="1"/>
</dbReference>
<keyword evidence="3" id="KW-1185">Reference proteome</keyword>
<protein>
    <submittedName>
        <fullName evidence="2">IDEAL domain protein</fullName>
    </submittedName>
</protein>
<dbReference type="InterPro" id="IPR027393">
    <property type="entry name" value="Virus_scaffolding_prot_C"/>
</dbReference>
<name>A0A364K0N9_9BACL</name>